<sequence>MVARLRRGRVFHPEGRWVTGVLRVGDARVAELMGGAERAVVARVSKGTGLPGRVPDVLGLAVRVVDREGRPWDFTFATAATVPFLRWVPVPVRGWDAAHYGSLMPYRFEGGPVTWLYAQPVGEQPHSAGVEDFVAGLAEHPAEFTLLERPSSGPGRILGKLTLIEPATGDVPDYVDPVLNHPAEVELLPEALAKVREWAYAGSREGRGGGKVDALPPARL</sequence>
<dbReference type="EMBL" id="CP032568">
    <property type="protein sequence ID" value="AYF77003.1"/>
    <property type="molecule type" value="Genomic_DNA"/>
</dbReference>
<dbReference type="InterPro" id="IPR020835">
    <property type="entry name" value="Catalase_sf"/>
</dbReference>
<dbReference type="GO" id="GO:0020037">
    <property type="term" value="F:heme binding"/>
    <property type="evidence" value="ECO:0007669"/>
    <property type="project" value="InterPro"/>
</dbReference>
<dbReference type="KEGG" id="nyu:D7D52_27945"/>
<name>A0A386ZIG7_9NOCA</name>
<accession>A0A386ZIG7</accession>
<keyword evidence="2" id="KW-1185">Reference proteome</keyword>
<gene>
    <name evidence="1" type="ORF">D7D52_27945</name>
</gene>
<proteinExistence type="predicted"/>
<dbReference type="AlphaFoldDB" id="A0A386ZIG7"/>
<dbReference type="Proteomes" id="UP000267164">
    <property type="component" value="Chromosome"/>
</dbReference>
<dbReference type="OrthoDB" id="3368165at2"/>
<evidence type="ECO:0000313" key="2">
    <source>
        <dbReference type="Proteomes" id="UP000267164"/>
    </source>
</evidence>
<evidence type="ECO:0000313" key="1">
    <source>
        <dbReference type="EMBL" id="AYF77003.1"/>
    </source>
</evidence>
<protein>
    <submittedName>
        <fullName evidence="1">Phosphodiesterase</fullName>
    </submittedName>
</protein>
<reference evidence="1 2" key="1">
    <citation type="submission" date="2018-09" db="EMBL/GenBank/DDBJ databases">
        <title>Nocardia yunnanensis sp. nov., an actinomycete isolated from a soil sample.</title>
        <authorList>
            <person name="Zhang J."/>
        </authorList>
    </citation>
    <scope>NUCLEOTIDE SEQUENCE [LARGE SCALE GENOMIC DNA]</scope>
    <source>
        <strain evidence="1 2">CFHS0054</strain>
    </source>
</reference>
<dbReference type="SUPFAM" id="SSF56634">
    <property type="entry name" value="Heme-dependent catalase-like"/>
    <property type="match status" value="1"/>
</dbReference>
<organism evidence="1 2">
    <name type="scientific">Nocardia yunnanensis</name>
    <dbReference type="NCBI Taxonomy" id="2382165"/>
    <lineage>
        <taxon>Bacteria</taxon>
        <taxon>Bacillati</taxon>
        <taxon>Actinomycetota</taxon>
        <taxon>Actinomycetes</taxon>
        <taxon>Mycobacteriales</taxon>
        <taxon>Nocardiaceae</taxon>
        <taxon>Nocardia</taxon>
    </lineage>
</organism>